<evidence type="ECO:0000256" key="1">
    <source>
        <dbReference type="SAM" id="MobiDB-lite"/>
    </source>
</evidence>
<feature type="region of interest" description="Disordered" evidence="1">
    <location>
        <begin position="144"/>
        <end position="186"/>
    </location>
</feature>
<evidence type="ECO:0000313" key="3">
    <source>
        <dbReference type="Proteomes" id="UP001163046"/>
    </source>
</evidence>
<evidence type="ECO:0000313" key="2">
    <source>
        <dbReference type="EMBL" id="KAJ7363261.1"/>
    </source>
</evidence>
<dbReference type="EMBL" id="MU827306">
    <property type="protein sequence ID" value="KAJ7363261.1"/>
    <property type="molecule type" value="Genomic_DNA"/>
</dbReference>
<comment type="caution">
    <text evidence="2">The sequence shown here is derived from an EMBL/GenBank/DDBJ whole genome shotgun (WGS) entry which is preliminary data.</text>
</comment>
<dbReference type="Proteomes" id="UP001163046">
    <property type="component" value="Unassembled WGS sequence"/>
</dbReference>
<keyword evidence="3" id="KW-1185">Reference proteome</keyword>
<name>A0A9X0CLQ6_9CNID</name>
<protein>
    <submittedName>
        <fullName evidence="2">Uncharacterized protein</fullName>
    </submittedName>
</protein>
<organism evidence="2 3">
    <name type="scientific">Desmophyllum pertusum</name>
    <dbReference type="NCBI Taxonomy" id="174260"/>
    <lineage>
        <taxon>Eukaryota</taxon>
        <taxon>Metazoa</taxon>
        <taxon>Cnidaria</taxon>
        <taxon>Anthozoa</taxon>
        <taxon>Hexacorallia</taxon>
        <taxon>Scleractinia</taxon>
        <taxon>Caryophylliina</taxon>
        <taxon>Caryophylliidae</taxon>
        <taxon>Desmophyllum</taxon>
    </lineage>
</organism>
<accession>A0A9X0CLQ6</accession>
<reference evidence="2" key="1">
    <citation type="submission" date="2023-01" db="EMBL/GenBank/DDBJ databases">
        <title>Genome assembly of the deep-sea coral Lophelia pertusa.</title>
        <authorList>
            <person name="Herrera S."/>
            <person name="Cordes E."/>
        </authorList>
    </citation>
    <scope>NUCLEOTIDE SEQUENCE</scope>
    <source>
        <strain evidence="2">USNM1676648</strain>
        <tissue evidence="2">Polyp</tissue>
    </source>
</reference>
<gene>
    <name evidence="2" type="ORF">OS493_011543</name>
</gene>
<feature type="compositionally biased region" description="Basic and acidic residues" evidence="1">
    <location>
        <begin position="162"/>
        <end position="179"/>
    </location>
</feature>
<dbReference type="AlphaFoldDB" id="A0A9X0CLQ6"/>
<sequence length="200" mass="21594">MDGTHTENAGVIVDSSLAERPDVAIMECIEEEHPLSPIDLLFMESAEQTIFSSIGGLRDLLGQSSTFDRIAEETIASTVSSLEDVLRQAHNSYLESSSCPSDSGVSVGEEVSTSSRAFSIVPVSMSPLLDDDAYKTGSLVARSPSSYLSGGVQPESISADVRTSERSKTSCYISKEKHSSQKKVQKPAGHRKFQFFVYSS</sequence>
<proteinExistence type="predicted"/>